<dbReference type="PRINTS" id="PR00385">
    <property type="entry name" value="P450"/>
</dbReference>
<dbReference type="InterPro" id="IPR001128">
    <property type="entry name" value="Cyt_P450"/>
</dbReference>
<dbReference type="CDD" id="cd11053">
    <property type="entry name" value="CYP110-like"/>
    <property type="match status" value="1"/>
</dbReference>
<dbReference type="PRINTS" id="PR00463">
    <property type="entry name" value="EP450I"/>
</dbReference>
<sequence length="455" mass="50698">MSTTITPDALTPPRLVVTTGGRPVPGSRAPGWLQTADFLRSPTSFLERNRRRYGDIFSAKLHGLATGRMVMVADPKLIEEVFKADPYMLKAGEAAYTTIAPIGGPNSLLVLDAPEHLEDRRLLLPPLHGERLRAYADVIAEETDRSVATWPIGKPFPMRRPMADITLDVIMRAVFGLERGGRYDALRQALVDSTSGETAISLGLMVPAFRRDLGPFRAWSEFEAAVARTDALLYAEIADRRKADDLEQRPDILSMLILARRKNGTPMTDHELRDELVTLLLAGHETTATGLSWTMELLYRHPAVLAKLRASVAAGDEEYLDAVIHEALRVRPVIPFVFRVLTRPIQLGGYALDAGVTVVPAVHLVHRREELYPQSAEFRPERFLGRSPGTYEWLPFGGGTRRCIGASFALMEMRVVLQRVLAQTMLEPAGKRPEKTRRRAFTLVPARGAMTIRRR</sequence>
<dbReference type="InterPro" id="IPR017972">
    <property type="entry name" value="Cyt_P450_CS"/>
</dbReference>
<protein>
    <submittedName>
        <fullName evidence="5">Cytochrome P450</fullName>
    </submittedName>
</protein>
<keyword evidence="3" id="KW-0479">Metal-binding</keyword>
<dbReference type="PROSITE" id="PS00086">
    <property type="entry name" value="CYTOCHROME_P450"/>
    <property type="match status" value="1"/>
</dbReference>
<dbReference type="SUPFAM" id="SSF48264">
    <property type="entry name" value="Cytochrome P450"/>
    <property type="match status" value="1"/>
</dbReference>
<keyword evidence="6" id="KW-1185">Reference proteome</keyword>
<evidence type="ECO:0000256" key="3">
    <source>
        <dbReference type="RuleBase" id="RU000461"/>
    </source>
</evidence>
<organism evidence="5 6">
    <name type="scientific">Paraconexibacter antarcticus</name>
    <dbReference type="NCBI Taxonomy" id="2949664"/>
    <lineage>
        <taxon>Bacteria</taxon>
        <taxon>Bacillati</taxon>
        <taxon>Actinomycetota</taxon>
        <taxon>Thermoleophilia</taxon>
        <taxon>Solirubrobacterales</taxon>
        <taxon>Paraconexibacteraceae</taxon>
        <taxon>Paraconexibacter</taxon>
    </lineage>
</organism>
<keyword evidence="3" id="KW-0408">Iron</keyword>
<keyword evidence="3" id="KW-0503">Monooxygenase</keyword>
<reference evidence="5 6" key="1">
    <citation type="submission" date="2022-06" db="EMBL/GenBank/DDBJ databases">
        <title>Paraconexibacter antarcticus.</title>
        <authorList>
            <person name="Kim C.S."/>
        </authorList>
    </citation>
    <scope>NUCLEOTIDE SEQUENCE [LARGE SCALE GENOMIC DNA]</scope>
    <source>
        <strain evidence="5 6">02-257</strain>
    </source>
</reference>
<accession>A0ABY5DW05</accession>
<keyword evidence="3" id="KW-0560">Oxidoreductase</keyword>
<dbReference type="EMBL" id="CP098502">
    <property type="protein sequence ID" value="UTI66185.1"/>
    <property type="molecule type" value="Genomic_DNA"/>
</dbReference>
<evidence type="ECO:0000313" key="5">
    <source>
        <dbReference type="EMBL" id="UTI66185.1"/>
    </source>
</evidence>
<proteinExistence type="inferred from homology"/>
<dbReference type="PANTHER" id="PTHR24305">
    <property type="entry name" value="CYTOCHROME P450"/>
    <property type="match status" value="1"/>
</dbReference>
<comment type="cofactor">
    <cofactor evidence="1">
        <name>heme</name>
        <dbReference type="ChEBI" id="CHEBI:30413"/>
    </cofactor>
</comment>
<gene>
    <name evidence="5" type="ORF">NBH00_08255</name>
</gene>
<dbReference type="PANTHER" id="PTHR24305:SF166">
    <property type="entry name" value="CYTOCHROME P450 12A4, MITOCHONDRIAL-RELATED"/>
    <property type="match status" value="1"/>
</dbReference>
<dbReference type="Pfam" id="PF00067">
    <property type="entry name" value="p450"/>
    <property type="match status" value="1"/>
</dbReference>
<dbReference type="Gene3D" id="1.10.630.10">
    <property type="entry name" value="Cytochrome P450"/>
    <property type="match status" value="1"/>
</dbReference>
<dbReference type="InterPro" id="IPR036396">
    <property type="entry name" value="Cyt_P450_sf"/>
</dbReference>
<dbReference type="RefSeq" id="WP_254572860.1">
    <property type="nucleotide sequence ID" value="NZ_CP098502.1"/>
</dbReference>
<comment type="similarity">
    <text evidence="2 3">Belongs to the cytochrome P450 family.</text>
</comment>
<evidence type="ECO:0000256" key="1">
    <source>
        <dbReference type="ARBA" id="ARBA00001971"/>
    </source>
</evidence>
<keyword evidence="3" id="KW-0349">Heme</keyword>
<dbReference type="InterPro" id="IPR050121">
    <property type="entry name" value="Cytochrome_P450_monoxygenase"/>
</dbReference>
<dbReference type="InterPro" id="IPR002401">
    <property type="entry name" value="Cyt_P450_E_grp-I"/>
</dbReference>
<evidence type="ECO:0000256" key="2">
    <source>
        <dbReference type="ARBA" id="ARBA00010617"/>
    </source>
</evidence>
<dbReference type="Proteomes" id="UP001056035">
    <property type="component" value="Chromosome"/>
</dbReference>
<name>A0ABY5DW05_9ACTN</name>
<evidence type="ECO:0000313" key="6">
    <source>
        <dbReference type="Proteomes" id="UP001056035"/>
    </source>
</evidence>
<evidence type="ECO:0000256" key="4">
    <source>
        <dbReference type="SAM" id="MobiDB-lite"/>
    </source>
</evidence>
<feature type="region of interest" description="Disordered" evidence="4">
    <location>
        <begin position="1"/>
        <end position="23"/>
    </location>
</feature>